<dbReference type="EMBL" id="JACJVO010000019">
    <property type="protein sequence ID" value="MBB6732330.1"/>
    <property type="molecule type" value="Genomic_DNA"/>
</dbReference>
<protein>
    <submittedName>
        <fullName evidence="3">Sugar phosphate isomerase/epimerase</fullName>
    </submittedName>
</protein>
<dbReference type="Pfam" id="PF01261">
    <property type="entry name" value="AP_endonuc_2"/>
    <property type="match status" value="1"/>
</dbReference>
<gene>
    <name evidence="3" type="ORF">H7C18_15525</name>
</gene>
<accession>A0A7X0SP67</accession>
<evidence type="ECO:0000313" key="4">
    <source>
        <dbReference type="Proteomes" id="UP000564644"/>
    </source>
</evidence>
<dbReference type="PANTHER" id="PTHR43489">
    <property type="entry name" value="ISOMERASE"/>
    <property type="match status" value="1"/>
</dbReference>
<sequence>MYLTCKENMLPEGTLLEKCLMAKQAGFDGIDWMGGALRSRLDEAKKALRETGLAVGAVYGQLGQKGSSLIEATAAERASVLDLFKERLEAAAEVGAGRLIFVPRFGDAELKPEAADGVLLAMLDELAEWASDLPVALVMEPLNRKESRYLHDPLRALELCRTLGRPNVRTMIDTYHMAEEKQDIAGAIGRLPPYLGLAHLSDTGRGLPGEGGIDFGDVLRAFHAAGYDGPLGYECREAGPAELKRSVDWVRELAPDLWTEPNGTRL</sequence>
<dbReference type="RefSeq" id="WP_185130000.1">
    <property type="nucleotide sequence ID" value="NZ_JACJVO010000019.1"/>
</dbReference>
<reference evidence="3 4" key="1">
    <citation type="submission" date="2020-08" db="EMBL/GenBank/DDBJ databases">
        <title>Cohnella phylogeny.</title>
        <authorList>
            <person name="Dunlap C."/>
        </authorList>
    </citation>
    <scope>NUCLEOTIDE SEQUENCE [LARGE SCALE GENOMIC DNA]</scope>
    <source>
        <strain evidence="3 4">CBP 2801</strain>
    </source>
</reference>
<dbReference type="InterPro" id="IPR013022">
    <property type="entry name" value="Xyl_isomerase-like_TIM-brl"/>
</dbReference>
<name>A0A7X0SP67_9BACL</name>
<evidence type="ECO:0000256" key="1">
    <source>
        <dbReference type="ARBA" id="ARBA00023235"/>
    </source>
</evidence>
<keyword evidence="1 3" id="KW-0413">Isomerase</keyword>
<evidence type="ECO:0000259" key="2">
    <source>
        <dbReference type="Pfam" id="PF01261"/>
    </source>
</evidence>
<evidence type="ECO:0000313" key="3">
    <source>
        <dbReference type="EMBL" id="MBB6732330.1"/>
    </source>
</evidence>
<dbReference type="SUPFAM" id="SSF51658">
    <property type="entry name" value="Xylose isomerase-like"/>
    <property type="match status" value="1"/>
</dbReference>
<dbReference type="PANTHER" id="PTHR43489:SF7">
    <property type="entry name" value="3-DEHYDRO-D-GULOSIDE 4-EPIMERASE-RELATED"/>
    <property type="match status" value="1"/>
</dbReference>
<organism evidence="3 4">
    <name type="scientific">Cohnella zeiphila</name>
    <dbReference type="NCBI Taxonomy" id="2761120"/>
    <lineage>
        <taxon>Bacteria</taxon>
        <taxon>Bacillati</taxon>
        <taxon>Bacillota</taxon>
        <taxon>Bacilli</taxon>
        <taxon>Bacillales</taxon>
        <taxon>Paenibacillaceae</taxon>
        <taxon>Cohnella</taxon>
    </lineage>
</organism>
<dbReference type="InterPro" id="IPR036237">
    <property type="entry name" value="Xyl_isomerase-like_sf"/>
</dbReference>
<dbReference type="AlphaFoldDB" id="A0A7X0SP67"/>
<comment type="caution">
    <text evidence="3">The sequence shown here is derived from an EMBL/GenBank/DDBJ whole genome shotgun (WGS) entry which is preliminary data.</text>
</comment>
<dbReference type="InterPro" id="IPR050417">
    <property type="entry name" value="Sugar_Epim/Isomerase"/>
</dbReference>
<keyword evidence="4" id="KW-1185">Reference proteome</keyword>
<dbReference type="GO" id="GO:0016853">
    <property type="term" value="F:isomerase activity"/>
    <property type="evidence" value="ECO:0007669"/>
    <property type="project" value="UniProtKB-KW"/>
</dbReference>
<proteinExistence type="predicted"/>
<feature type="domain" description="Xylose isomerase-like TIM barrel" evidence="2">
    <location>
        <begin position="22"/>
        <end position="252"/>
    </location>
</feature>
<dbReference type="Gene3D" id="3.20.20.150">
    <property type="entry name" value="Divalent-metal-dependent TIM barrel enzymes"/>
    <property type="match status" value="1"/>
</dbReference>
<dbReference type="Proteomes" id="UP000564644">
    <property type="component" value="Unassembled WGS sequence"/>
</dbReference>